<sequence length="199" mass="22199">MEKYSVERFSALCDAGDFTASCVDVPKFLGFCRECPNYGNNWMCPPFDFDPMTIWSYCGKIRLAVVRIKPEGESAASAEERALKIIGAEKRKLLLELLDEEKRIRGGVSCSAGSCDLCEKCARTEGKPCRNPQMARHSIESLGADVSIALKKYLGLEISWIKEGKMPEYLTLAAALLLPKENDATITSLRHRSPLYLPR</sequence>
<accession>A0A073J5A3</accession>
<proteinExistence type="predicted"/>
<evidence type="ECO:0000313" key="2">
    <source>
        <dbReference type="Proteomes" id="UP000027665"/>
    </source>
</evidence>
<dbReference type="STRING" id="2754.EH55_00380"/>
<keyword evidence="2" id="KW-1185">Reference proteome</keyword>
<dbReference type="OrthoDB" id="5420534at2"/>
<gene>
    <name evidence="1" type="ORF">EH55_00380</name>
</gene>
<dbReference type="InterPro" id="IPR019271">
    <property type="entry name" value="DUF2284_metal-binding"/>
</dbReference>
<dbReference type="GeneID" id="90983013"/>
<dbReference type="eggNOG" id="COG5423">
    <property type="taxonomic scope" value="Bacteria"/>
</dbReference>
<evidence type="ECO:0000313" key="1">
    <source>
        <dbReference type="EMBL" id="KEJ92897.1"/>
    </source>
</evidence>
<dbReference type="EMBL" id="JMKI01000012">
    <property type="protein sequence ID" value="KEJ92897.1"/>
    <property type="molecule type" value="Genomic_DNA"/>
</dbReference>
<name>A0A073J5A3_9BACT</name>
<dbReference type="AlphaFoldDB" id="A0A073J5A3"/>
<reference evidence="1 2" key="1">
    <citation type="submission" date="2014-04" db="EMBL/GenBank/DDBJ databases">
        <title>Draft Genome Sequence of Synergistes jonesii.</title>
        <authorList>
            <person name="Coil D.A."/>
            <person name="Eisen J.A."/>
            <person name="Holland-Moritz H.E."/>
        </authorList>
    </citation>
    <scope>NUCLEOTIDE SEQUENCE [LARGE SCALE GENOMIC DNA]</scope>
    <source>
        <strain evidence="1 2">78-1</strain>
    </source>
</reference>
<protein>
    <recommendedName>
        <fullName evidence="3">Metal-binding protein</fullName>
    </recommendedName>
</protein>
<organism evidence="1 2">
    <name type="scientific">Synergistes jonesii</name>
    <dbReference type="NCBI Taxonomy" id="2754"/>
    <lineage>
        <taxon>Bacteria</taxon>
        <taxon>Thermotogati</taxon>
        <taxon>Synergistota</taxon>
        <taxon>Synergistia</taxon>
        <taxon>Synergistales</taxon>
        <taxon>Synergistaceae</taxon>
        <taxon>Synergistes</taxon>
    </lineage>
</organism>
<dbReference type="RefSeq" id="WP_051682619.1">
    <property type="nucleotide sequence ID" value="NZ_JAWRIX010000035.1"/>
</dbReference>
<dbReference type="Proteomes" id="UP000027665">
    <property type="component" value="Unassembled WGS sequence"/>
</dbReference>
<comment type="caution">
    <text evidence="1">The sequence shown here is derived from an EMBL/GenBank/DDBJ whole genome shotgun (WGS) entry which is preliminary data.</text>
</comment>
<evidence type="ECO:0008006" key="3">
    <source>
        <dbReference type="Google" id="ProtNLM"/>
    </source>
</evidence>
<dbReference type="Pfam" id="PF10050">
    <property type="entry name" value="DUF2284"/>
    <property type="match status" value="1"/>
</dbReference>